<keyword evidence="4" id="KW-0378">Hydrolase</keyword>
<evidence type="ECO:0000313" key="8">
    <source>
        <dbReference type="Proteomes" id="UP000064967"/>
    </source>
</evidence>
<evidence type="ECO:0000313" key="7">
    <source>
        <dbReference type="EMBL" id="AKU95458.1"/>
    </source>
</evidence>
<dbReference type="STRING" id="1391654.AKJ09_02122"/>
<dbReference type="KEGG" id="llu:AKJ09_02122"/>
<dbReference type="Gene3D" id="3.40.630.10">
    <property type="entry name" value="Zn peptidases"/>
    <property type="match status" value="1"/>
</dbReference>
<keyword evidence="5" id="KW-0862">Zinc</keyword>
<dbReference type="PANTHER" id="PTHR43808:SF8">
    <property type="entry name" value="PEPTIDASE M20 DIMERISATION DOMAIN-CONTAINING PROTEIN"/>
    <property type="match status" value="1"/>
</dbReference>
<dbReference type="EMBL" id="CP012333">
    <property type="protein sequence ID" value="AKU95458.1"/>
    <property type="molecule type" value="Genomic_DNA"/>
</dbReference>
<dbReference type="Pfam" id="PF01546">
    <property type="entry name" value="Peptidase_M20"/>
    <property type="match status" value="1"/>
</dbReference>
<dbReference type="PROSITE" id="PS00758">
    <property type="entry name" value="ARGE_DAPE_CPG2_1"/>
    <property type="match status" value="1"/>
</dbReference>
<evidence type="ECO:0000256" key="2">
    <source>
        <dbReference type="ARBA" id="ARBA00006247"/>
    </source>
</evidence>
<comment type="cofactor">
    <cofactor evidence="1">
        <name>Zn(2+)</name>
        <dbReference type="ChEBI" id="CHEBI:29105"/>
    </cofactor>
</comment>
<name>A0A0K1PPL0_9BACT</name>
<accession>A0A0K1PPL0</accession>
<reference evidence="7 8" key="1">
    <citation type="submission" date="2015-08" db="EMBL/GenBank/DDBJ databases">
        <authorList>
            <person name="Babu N.S."/>
            <person name="Beckwith C.J."/>
            <person name="Beseler K.G."/>
            <person name="Brison A."/>
            <person name="Carone J.V."/>
            <person name="Caskin T.P."/>
            <person name="Diamond M."/>
            <person name="Durham M.E."/>
            <person name="Foxe J.M."/>
            <person name="Go M."/>
            <person name="Henderson B.A."/>
            <person name="Jones I.B."/>
            <person name="McGettigan J.A."/>
            <person name="Micheletti S.J."/>
            <person name="Nasrallah M.E."/>
            <person name="Ortiz D."/>
            <person name="Piller C.R."/>
            <person name="Privatt S.R."/>
            <person name="Schneider S.L."/>
            <person name="Sharp S."/>
            <person name="Smith T.C."/>
            <person name="Stanton J.D."/>
            <person name="Ullery H.E."/>
            <person name="Wilson R.J."/>
            <person name="Serrano M.G."/>
            <person name="Buck G."/>
            <person name="Lee V."/>
            <person name="Wang Y."/>
            <person name="Carvalho R."/>
            <person name="Voegtly L."/>
            <person name="Shi R."/>
            <person name="Duckworth R."/>
            <person name="Johnson A."/>
            <person name="Loviza R."/>
            <person name="Walstead R."/>
            <person name="Shah Z."/>
            <person name="Kiflezghi M."/>
            <person name="Wade K."/>
            <person name="Ball S.L."/>
            <person name="Bradley K.W."/>
            <person name="Asai D.J."/>
            <person name="Bowman C.A."/>
            <person name="Russell D.A."/>
            <person name="Pope W.H."/>
            <person name="Jacobs-Sera D."/>
            <person name="Hendrix R.W."/>
            <person name="Hatfull G.F."/>
        </authorList>
    </citation>
    <scope>NUCLEOTIDE SEQUENCE [LARGE SCALE GENOMIC DNA]</scope>
    <source>
        <strain evidence="7 8">DSM 27648</strain>
    </source>
</reference>
<evidence type="ECO:0000256" key="4">
    <source>
        <dbReference type="ARBA" id="ARBA00022801"/>
    </source>
</evidence>
<dbReference type="SUPFAM" id="SSF53187">
    <property type="entry name" value="Zn-dependent exopeptidases"/>
    <property type="match status" value="1"/>
</dbReference>
<protein>
    <submittedName>
        <fullName evidence="7">Acetylornithine deacetylase</fullName>
    </submittedName>
</protein>
<keyword evidence="3" id="KW-0479">Metal-binding</keyword>
<dbReference type="GO" id="GO:0046872">
    <property type="term" value="F:metal ion binding"/>
    <property type="evidence" value="ECO:0007669"/>
    <property type="project" value="UniProtKB-KW"/>
</dbReference>
<organism evidence="7 8">
    <name type="scientific">Labilithrix luteola</name>
    <dbReference type="NCBI Taxonomy" id="1391654"/>
    <lineage>
        <taxon>Bacteria</taxon>
        <taxon>Pseudomonadati</taxon>
        <taxon>Myxococcota</taxon>
        <taxon>Polyangia</taxon>
        <taxon>Polyangiales</taxon>
        <taxon>Labilitrichaceae</taxon>
        <taxon>Labilithrix</taxon>
    </lineage>
</organism>
<dbReference type="Pfam" id="PF07687">
    <property type="entry name" value="M20_dimer"/>
    <property type="match status" value="1"/>
</dbReference>
<dbReference type="InterPro" id="IPR002933">
    <property type="entry name" value="Peptidase_M20"/>
</dbReference>
<evidence type="ECO:0000256" key="5">
    <source>
        <dbReference type="ARBA" id="ARBA00022833"/>
    </source>
</evidence>
<dbReference type="InterPro" id="IPR011650">
    <property type="entry name" value="Peptidase_M20_dimer"/>
</dbReference>
<dbReference type="PANTHER" id="PTHR43808">
    <property type="entry name" value="ACETYLORNITHINE DEACETYLASE"/>
    <property type="match status" value="1"/>
</dbReference>
<dbReference type="InterPro" id="IPR036264">
    <property type="entry name" value="Bact_exopeptidase_dim_dom"/>
</dbReference>
<feature type="domain" description="Peptidase M20 dimerisation" evidence="6">
    <location>
        <begin position="123"/>
        <end position="230"/>
    </location>
</feature>
<dbReference type="GO" id="GO:0016787">
    <property type="term" value="F:hydrolase activity"/>
    <property type="evidence" value="ECO:0007669"/>
    <property type="project" value="UniProtKB-KW"/>
</dbReference>
<dbReference type="SUPFAM" id="SSF55031">
    <property type="entry name" value="Bacterial exopeptidase dimerisation domain"/>
    <property type="match status" value="1"/>
</dbReference>
<dbReference type="Gene3D" id="3.30.70.360">
    <property type="match status" value="1"/>
</dbReference>
<gene>
    <name evidence="7" type="ORF">AKJ09_02122</name>
</gene>
<dbReference type="InterPro" id="IPR001261">
    <property type="entry name" value="ArgE/DapE_CS"/>
</dbReference>
<proteinExistence type="inferred from homology"/>
<dbReference type="InterPro" id="IPR050072">
    <property type="entry name" value="Peptidase_M20A"/>
</dbReference>
<dbReference type="Proteomes" id="UP000064967">
    <property type="component" value="Chromosome"/>
</dbReference>
<keyword evidence="8" id="KW-1185">Reference proteome</keyword>
<evidence type="ECO:0000256" key="3">
    <source>
        <dbReference type="ARBA" id="ARBA00022723"/>
    </source>
</evidence>
<evidence type="ECO:0000256" key="1">
    <source>
        <dbReference type="ARBA" id="ARBA00001947"/>
    </source>
</evidence>
<evidence type="ECO:0000259" key="6">
    <source>
        <dbReference type="Pfam" id="PF07687"/>
    </source>
</evidence>
<sequence length="317" mass="33730">MADAPRAQGKPSSYVYARFGRPKLLVNAHLDTVPPNADWSSDPFVPRIEGDRLYALGAADTKGAAAAILSALDDAKPTDTGILFSGDEEWSGVAIRDFVGSAHFAGLERAIVCEPTNLRAGTRHRGIGSFEVDVTSPGGHSSLADKLPSPIAMLSRLGVALDDWARAHRDVGPKGFEGMCLNLAKLEGGVAFNVIPAHGRLVVSLRPPPGFDTVAIRAELEAIIAKALPEAKTRFTRDNPTFATRDLKSFEPLLGKIAAAPIDLGFWTEAAVLAANGVDAVVFGPGDIAQAHGPNEWVPIDELHRAREIFRAMFAQS</sequence>
<dbReference type="AlphaFoldDB" id="A0A0K1PPL0"/>
<comment type="similarity">
    <text evidence="2">Belongs to the peptidase M20A family.</text>
</comment>